<name>A0A9N7W4E5_PLEPL</name>
<sequence>MDINSGCRGPTRSHQQEHVGNFQARGGACRAAWVEPVERRRRDMTYKLCCGKIRVVVYSSSTPESALINKRSGMSSCFQVDVFVFYVYELLFFILRCLCSSSFTCVTS</sequence>
<keyword evidence="2" id="KW-1185">Reference proteome</keyword>
<organism evidence="1 2">
    <name type="scientific">Pleuronectes platessa</name>
    <name type="common">European plaice</name>
    <dbReference type="NCBI Taxonomy" id="8262"/>
    <lineage>
        <taxon>Eukaryota</taxon>
        <taxon>Metazoa</taxon>
        <taxon>Chordata</taxon>
        <taxon>Craniata</taxon>
        <taxon>Vertebrata</taxon>
        <taxon>Euteleostomi</taxon>
        <taxon>Actinopterygii</taxon>
        <taxon>Neopterygii</taxon>
        <taxon>Teleostei</taxon>
        <taxon>Neoteleostei</taxon>
        <taxon>Acanthomorphata</taxon>
        <taxon>Carangaria</taxon>
        <taxon>Pleuronectiformes</taxon>
        <taxon>Pleuronectoidei</taxon>
        <taxon>Pleuronectidae</taxon>
        <taxon>Pleuronectes</taxon>
    </lineage>
</organism>
<evidence type="ECO:0000313" key="2">
    <source>
        <dbReference type="Proteomes" id="UP001153269"/>
    </source>
</evidence>
<evidence type="ECO:0000313" key="1">
    <source>
        <dbReference type="EMBL" id="CAB1460301.1"/>
    </source>
</evidence>
<dbReference type="Proteomes" id="UP001153269">
    <property type="component" value="Unassembled WGS sequence"/>
</dbReference>
<dbReference type="AlphaFoldDB" id="A0A9N7W4E5"/>
<proteinExistence type="predicted"/>
<comment type="caution">
    <text evidence="1">The sequence shown here is derived from an EMBL/GenBank/DDBJ whole genome shotgun (WGS) entry which is preliminary data.</text>
</comment>
<reference evidence="1" key="1">
    <citation type="submission" date="2020-03" db="EMBL/GenBank/DDBJ databases">
        <authorList>
            <person name="Weist P."/>
        </authorList>
    </citation>
    <scope>NUCLEOTIDE SEQUENCE</scope>
</reference>
<dbReference type="EMBL" id="CADEAL010004470">
    <property type="protein sequence ID" value="CAB1460301.1"/>
    <property type="molecule type" value="Genomic_DNA"/>
</dbReference>
<gene>
    <name evidence="1" type="ORF">PLEPLA_LOCUS48152</name>
</gene>
<accession>A0A9N7W4E5</accession>
<protein>
    <submittedName>
        <fullName evidence="1">Uncharacterized protein</fullName>
    </submittedName>
</protein>